<dbReference type="SMART" id="SM00848">
    <property type="entry name" value="Inhibitor_I29"/>
    <property type="match status" value="1"/>
</dbReference>
<dbReference type="InterPro" id="IPR039417">
    <property type="entry name" value="Peptidase_C1A_papain-like"/>
</dbReference>
<dbReference type="InterPro" id="IPR000668">
    <property type="entry name" value="Peptidase_C1A_C"/>
</dbReference>
<keyword evidence="1" id="KW-0865">Zymogen</keyword>
<comment type="caution">
    <text evidence="7">The sequence shown here is derived from an EMBL/GenBank/DDBJ whole genome shotgun (WGS) entry which is preliminary data.</text>
</comment>
<dbReference type="GO" id="GO:0006508">
    <property type="term" value="P:proteolysis"/>
    <property type="evidence" value="ECO:0007669"/>
    <property type="project" value="InterPro"/>
</dbReference>
<dbReference type="Proteomes" id="UP000693970">
    <property type="component" value="Unassembled WGS sequence"/>
</dbReference>
<reference evidence="7" key="1">
    <citation type="journal article" date="2021" name="Sci. Rep.">
        <title>Diploid genomic architecture of Nitzschia inconspicua, an elite biomass production diatom.</title>
        <authorList>
            <person name="Oliver A."/>
            <person name="Podell S."/>
            <person name="Pinowska A."/>
            <person name="Traller J.C."/>
            <person name="Smith S.R."/>
            <person name="McClure R."/>
            <person name="Beliaev A."/>
            <person name="Bohutskyi P."/>
            <person name="Hill E.A."/>
            <person name="Rabines A."/>
            <person name="Zheng H."/>
            <person name="Allen L.Z."/>
            <person name="Kuo A."/>
            <person name="Grigoriev I.V."/>
            <person name="Allen A.E."/>
            <person name="Hazlebeck D."/>
            <person name="Allen E.E."/>
        </authorList>
    </citation>
    <scope>NUCLEOTIDE SEQUENCE</scope>
    <source>
        <strain evidence="7">Hildebrandi</strain>
    </source>
</reference>
<dbReference type="PANTHER" id="PTHR12411">
    <property type="entry name" value="CYSTEINE PROTEASE FAMILY C1-RELATED"/>
    <property type="match status" value="1"/>
</dbReference>
<evidence type="ECO:0000256" key="1">
    <source>
        <dbReference type="ARBA" id="ARBA00023145"/>
    </source>
</evidence>
<feature type="region of interest" description="Disordered" evidence="3">
    <location>
        <begin position="113"/>
        <end position="133"/>
    </location>
</feature>
<dbReference type="SMART" id="SM00645">
    <property type="entry name" value="Pept_C1"/>
    <property type="match status" value="1"/>
</dbReference>
<keyword evidence="4" id="KW-0732">Signal</keyword>
<feature type="domain" description="Cathepsin propeptide inhibitor" evidence="6">
    <location>
        <begin position="38"/>
        <end position="99"/>
    </location>
</feature>
<dbReference type="AlphaFoldDB" id="A0A9K3LY15"/>
<dbReference type="FunFam" id="3.90.70.10:FF:000332">
    <property type="entry name" value="Cathepsin L1"/>
    <property type="match status" value="1"/>
</dbReference>
<evidence type="ECO:0000259" key="5">
    <source>
        <dbReference type="SMART" id="SM00645"/>
    </source>
</evidence>
<dbReference type="Pfam" id="PF08246">
    <property type="entry name" value="Inhibitor_I29"/>
    <property type="match status" value="1"/>
</dbReference>
<dbReference type="OrthoDB" id="190265at2759"/>
<dbReference type="EMBL" id="JAGRRH010000005">
    <property type="protein sequence ID" value="KAG7370098.1"/>
    <property type="molecule type" value="Genomic_DNA"/>
</dbReference>
<evidence type="ECO:0000256" key="2">
    <source>
        <dbReference type="ARBA" id="ARBA00023157"/>
    </source>
</evidence>
<dbReference type="Pfam" id="PF00112">
    <property type="entry name" value="Peptidase_C1"/>
    <property type="match status" value="1"/>
</dbReference>
<dbReference type="GO" id="GO:0008234">
    <property type="term" value="F:cysteine-type peptidase activity"/>
    <property type="evidence" value="ECO:0007669"/>
    <property type="project" value="InterPro"/>
</dbReference>
<evidence type="ECO:0000256" key="3">
    <source>
        <dbReference type="SAM" id="MobiDB-lite"/>
    </source>
</evidence>
<feature type="chain" id="PRO_5039930988" evidence="4">
    <location>
        <begin position="28"/>
        <end position="398"/>
    </location>
</feature>
<reference evidence="7" key="2">
    <citation type="submission" date="2021-04" db="EMBL/GenBank/DDBJ databases">
        <authorList>
            <person name="Podell S."/>
        </authorList>
    </citation>
    <scope>NUCLEOTIDE SEQUENCE</scope>
    <source>
        <strain evidence="7">Hildebrandi</strain>
    </source>
</reference>
<dbReference type="InterPro" id="IPR000169">
    <property type="entry name" value="Pept_cys_AS"/>
</dbReference>
<keyword evidence="8" id="KW-1185">Reference proteome</keyword>
<evidence type="ECO:0000256" key="4">
    <source>
        <dbReference type="SAM" id="SignalP"/>
    </source>
</evidence>
<sequence length="398" mass="44545">MLLYSKPAFFLFLALIFSGFPASPASSTQNSNLQRLQFFKWKQLHQKTYSTAEELEQRFFIWQNNHRHVQEHNDAYNMGYTLYQKTINGPFADLTDDEFEAIYLMDPQDCSATSHHRSGRLRPSDDNNVDGPNLAVDWRTKGIMTPIKDQGHCGSCWTFSTSGCLEAHTCLAAGKDCTSWRGLSEEQLVECAGAFDNHGCYGGLPSHAFGYLKYNGGMATEEDYPYMAPQNGGNSTCSIESRSQGRWRAQVAEVFNITSRDEDDLVHAVATIGPVSIAYQVSPDFRFYQHGIYDSYNVTSNQTMCHSGNHDVNHAVVAVGLGTSDDKKTNVTTDYFIVRNSWSANWGMEGHFWIKRGVNLCGLSDCASFPIVPTRTENWTNGFASKTHFGVSLRGNTE</sequence>
<gene>
    <name evidence="7" type="ORF">IV203_027844</name>
</gene>
<evidence type="ECO:0000313" key="8">
    <source>
        <dbReference type="Proteomes" id="UP000693970"/>
    </source>
</evidence>
<accession>A0A9K3LY15</accession>
<feature type="domain" description="Peptidase C1A papain C-terminal" evidence="5">
    <location>
        <begin position="132"/>
        <end position="371"/>
    </location>
</feature>
<dbReference type="CDD" id="cd02248">
    <property type="entry name" value="Peptidase_C1A"/>
    <property type="match status" value="1"/>
</dbReference>
<keyword evidence="2" id="KW-1015">Disulfide bond</keyword>
<evidence type="ECO:0000259" key="6">
    <source>
        <dbReference type="SMART" id="SM00848"/>
    </source>
</evidence>
<protein>
    <submittedName>
        <fullName evidence="7">Peptidase C1A, papain family protein</fullName>
    </submittedName>
</protein>
<dbReference type="InterPro" id="IPR013201">
    <property type="entry name" value="Prot_inhib_I29"/>
</dbReference>
<name>A0A9K3LY15_9STRA</name>
<proteinExistence type="predicted"/>
<dbReference type="InterPro" id="IPR013128">
    <property type="entry name" value="Peptidase_C1A"/>
</dbReference>
<organism evidence="7 8">
    <name type="scientific">Nitzschia inconspicua</name>
    <dbReference type="NCBI Taxonomy" id="303405"/>
    <lineage>
        <taxon>Eukaryota</taxon>
        <taxon>Sar</taxon>
        <taxon>Stramenopiles</taxon>
        <taxon>Ochrophyta</taxon>
        <taxon>Bacillariophyta</taxon>
        <taxon>Bacillariophyceae</taxon>
        <taxon>Bacillariophycidae</taxon>
        <taxon>Bacillariales</taxon>
        <taxon>Bacillariaceae</taxon>
        <taxon>Nitzschia</taxon>
    </lineage>
</organism>
<evidence type="ECO:0000313" key="7">
    <source>
        <dbReference type="EMBL" id="KAG7370098.1"/>
    </source>
</evidence>
<feature type="signal peptide" evidence="4">
    <location>
        <begin position="1"/>
        <end position="27"/>
    </location>
</feature>
<dbReference type="PROSITE" id="PS00139">
    <property type="entry name" value="THIOL_PROTEASE_CYS"/>
    <property type="match status" value="1"/>
</dbReference>